<dbReference type="Proteomes" id="UP001595075">
    <property type="component" value="Unassembled WGS sequence"/>
</dbReference>
<name>A0ABR4C1T1_9HELO</name>
<evidence type="ECO:0000256" key="2">
    <source>
        <dbReference type="ARBA" id="ARBA00022857"/>
    </source>
</evidence>
<evidence type="ECO:0000256" key="1">
    <source>
        <dbReference type="ARBA" id="ARBA00005725"/>
    </source>
</evidence>
<dbReference type="PANTHER" id="PTHR47706">
    <property type="entry name" value="NMRA-LIKE FAMILY PROTEIN"/>
    <property type="match status" value="1"/>
</dbReference>
<proteinExistence type="inferred from homology"/>
<dbReference type="InterPro" id="IPR036291">
    <property type="entry name" value="NAD(P)-bd_dom_sf"/>
</dbReference>
<feature type="domain" description="NmrA-like" evidence="4">
    <location>
        <begin position="4"/>
        <end position="260"/>
    </location>
</feature>
<sequence>MVNIAIAGGSGQIASEIIDVLVSKGKHEILILSRSIHATDPRPGVKWAQTDYTSASSLTTLFKEASIEVVLSFGAAHEDVGSVIQKTIIDACVAAGVRRFAPNEWSTSKFEEIPWYAEKGTIRSYLAEINKNATVLEYTLFQPGFISDYIAPPNTSSTHIRPLEIALDLPNRRAIVLEGIDPRITLTSVKDVAEIVARAVDYEGKWPVVGGIRGQTVRTSEFIKIGEKVRGRPFPITTLQESDVRAGIIKSSWIPTMNVNGMKPEEIEFFSKMVLKGFLLCGLHESWMVSDEWNRLLPDHEFEGLEKFLERTWVGRP</sequence>
<evidence type="ECO:0000256" key="3">
    <source>
        <dbReference type="ARBA" id="ARBA00023002"/>
    </source>
</evidence>
<accession>A0ABR4C1T1</accession>
<evidence type="ECO:0000313" key="5">
    <source>
        <dbReference type="EMBL" id="KAL2063870.1"/>
    </source>
</evidence>
<dbReference type="InterPro" id="IPR008030">
    <property type="entry name" value="NmrA-like"/>
</dbReference>
<keyword evidence="6" id="KW-1185">Reference proteome</keyword>
<dbReference type="Gene3D" id="3.40.50.720">
    <property type="entry name" value="NAD(P)-binding Rossmann-like Domain"/>
    <property type="match status" value="1"/>
</dbReference>
<keyword evidence="2" id="KW-0521">NADP</keyword>
<organism evidence="5 6">
    <name type="scientific">Oculimacula yallundae</name>
    <dbReference type="NCBI Taxonomy" id="86028"/>
    <lineage>
        <taxon>Eukaryota</taxon>
        <taxon>Fungi</taxon>
        <taxon>Dikarya</taxon>
        <taxon>Ascomycota</taxon>
        <taxon>Pezizomycotina</taxon>
        <taxon>Leotiomycetes</taxon>
        <taxon>Helotiales</taxon>
        <taxon>Ploettnerulaceae</taxon>
        <taxon>Oculimacula</taxon>
    </lineage>
</organism>
<reference evidence="5 6" key="1">
    <citation type="journal article" date="2024" name="Commun. Biol.">
        <title>Comparative genomic analysis of thermophilic fungi reveals convergent evolutionary adaptations and gene losses.</title>
        <authorList>
            <person name="Steindorff A.S."/>
            <person name="Aguilar-Pontes M.V."/>
            <person name="Robinson A.J."/>
            <person name="Andreopoulos B."/>
            <person name="LaButti K."/>
            <person name="Kuo A."/>
            <person name="Mondo S."/>
            <person name="Riley R."/>
            <person name="Otillar R."/>
            <person name="Haridas S."/>
            <person name="Lipzen A."/>
            <person name="Grimwood J."/>
            <person name="Schmutz J."/>
            <person name="Clum A."/>
            <person name="Reid I.D."/>
            <person name="Moisan M.C."/>
            <person name="Butler G."/>
            <person name="Nguyen T.T.M."/>
            <person name="Dewar K."/>
            <person name="Conant G."/>
            <person name="Drula E."/>
            <person name="Henrissat B."/>
            <person name="Hansel C."/>
            <person name="Singer S."/>
            <person name="Hutchinson M.I."/>
            <person name="de Vries R.P."/>
            <person name="Natvig D.O."/>
            <person name="Powell A.J."/>
            <person name="Tsang A."/>
            <person name="Grigoriev I.V."/>
        </authorList>
    </citation>
    <scope>NUCLEOTIDE SEQUENCE [LARGE SCALE GENOMIC DNA]</scope>
    <source>
        <strain evidence="5 6">CBS 494.80</strain>
    </source>
</reference>
<comment type="caution">
    <text evidence="5">The sequence shown here is derived from an EMBL/GenBank/DDBJ whole genome shotgun (WGS) entry which is preliminary data.</text>
</comment>
<dbReference type="SUPFAM" id="SSF51735">
    <property type="entry name" value="NAD(P)-binding Rossmann-fold domains"/>
    <property type="match status" value="1"/>
</dbReference>
<dbReference type="Pfam" id="PF05368">
    <property type="entry name" value="NmrA"/>
    <property type="match status" value="1"/>
</dbReference>
<protein>
    <recommendedName>
        <fullName evidence="4">NmrA-like domain-containing protein</fullName>
    </recommendedName>
</protein>
<evidence type="ECO:0000259" key="4">
    <source>
        <dbReference type="Pfam" id="PF05368"/>
    </source>
</evidence>
<keyword evidence="3" id="KW-0560">Oxidoreductase</keyword>
<dbReference type="InterPro" id="IPR051609">
    <property type="entry name" value="NmrA/Isoflavone_reductase-like"/>
</dbReference>
<dbReference type="PANTHER" id="PTHR47706:SF4">
    <property type="entry name" value="NMRA-LIKE DOMAIN-CONTAINING PROTEIN"/>
    <property type="match status" value="1"/>
</dbReference>
<gene>
    <name evidence="5" type="ORF">VTL71DRAFT_4364</name>
</gene>
<evidence type="ECO:0000313" key="6">
    <source>
        <dbReference type="Proteomes" id="UP001595075"/>
    </source>
</evidence>
<dbReference type="EMBL" id="JAZHXI010000014">
    <property type="protein sequence ID" value="KAL2063870.1"/>
    <property type="molecule type" value="Genomic_DNA"/>
</dbReference>
<comment type="similarity">
    <text evidence="1">Belongs to the NmrA-type oxidoreductase family. Isoflavone reductase subfamily.</text>
</comment>